<feature type="transmembrane region" description="Helical" evidence="1">
    <location>
        <begin position="228"/>
        <end position="248"/>
    </location>
</feature>
<gene>
    <name evidence="2" type="ORF">HWI92_06735</name>
</gene>
<keyword evidence="1" id="KW-1133">Transmembrane helix</keyword>
<feature type="transmembrane region" description="Helical" evidence="1">
    <location>
        <begin position="87"/>
        <end position="105"/>
    </location>
</feature>
<feature type="transmembrane region" description="Helical" evidence="1">
    <location>
        <begin position="206"/>
        <end position="222"/>
    </location>
</feature>
<name>A0ABX7I4C2_9BACT</name>
<dbReference type="EMBL" id="CP056775">
    <property type="protein sequence ID" value="QRR00625.1"/>
    <property type="molecule type" value="Genomic_DNA"/>
</dbReference>
<evidence type="ECO:0000256" key="1">
    <source>
        <dbReference type="SAM" id="Phobius"/>
    </source>
</evidence>
<feature type="transmembrane region" description="Helical" evidence="1">
    <location>
        <begin position="180"/>
        <end position="199"/>
    </location>
</feature>
<keyword evidence="3" id="KW-1185">Reference proteome</keyword>
<reference evidence="2 3" key="1">
    <citation type="submission" date="2020-06" db="EMBL/GenBank/DDBJ databases">
        <title>Dyadobacter sandarakinus sp. nov., isolated from the soil of the Arctic Yellow River Station.</title>
        <authorList>
            <person name="Zhang Y."/>
            <person name="Peng F."/>
        </authorList>
    </citation>
    <scope>NUCLEOTIDE SEQUENCE [LARGE SCALE GENOMIC DNA]</scope>
    <source>
        <strain evidence="2 3">Q3-56</strain>
    </source>
</reference>
<dbReference type="Gene3D" id="1.20.1260.100">
    <property type="entry name" value="TspO/MBR protein"/>
    <property type="match status" value="1"/>
</dbReference>
<dbReference type="RefSeq" id="WP_204661851.1">
    <property type="nucleotide sequence ID" value="NZ_CP056775.1"/>
</dbReference>
<dbReference type="PANTHER" id="PTHR33802:SF1">
    <property type="entry name" value="XK-RELATED PROTEIN"/>
    <property type="match status" value="1"/>
</dbReference>
<evidence type="ECO:0000313" key="2">
    <source>
        <dbReference type="EMBL" id="QRR00625.1"/>
    </source>
</evidence>
<dbReference type="PANTHER" id="PTHR33802">
    <property type="entry name" value="SI:CH211-161H7.5-RELATED"/>
    <property type="match status" value="1"/>
</dbReference>
<protein>
    <submittedName>
        <fullName evidence="2">Tryptophan-rich sensory protein</fullName>
    </submittedName>
</protein>
<dbReference type="Proteomes" id="UP000612680">
    <property type="component" value="Chromosome"/>
</dbReference>
<evidence type="ECO:0000313" key="3">
    <source>
        <dbReference type="Proteomes" id="UP000612680"/>
    </source>
</evidence>
<accession>A0ABX7I4C2</accession>
<feature type="transmembrane region" description="Helical" evidence="1">
    <location>
        <begin position="141"/>
        <end position="168"/>
    </location>
</feature>
<sequence length="264" mass="29309">MRKTLQIANIIALLATLVINYLSNTGIFADSTMATVSAAYQNFFTPDGYAFSIWILIYVGLGAFVIYQSRGLFNAKPCPEEVGQIGWLFVLSCLLNSLWIIAWLYDYTGLSVLIMVGLLTTLVLIVYRTRMELDLVPLRKLALVWWPFAIYLGWVIVALVANVAAFLTKMNWNGFGIAESVWTIIMLAVAGLILIALTWTRNLRESSIAGVWGIVAVAAANWNDMRGIAYAAIAVAAITLVSTGLHGYRSRGRHFEEEAQMMQR</sequence>
<dbReference type="InterPro" id="IPR038330">
    <property type="entry name" value="TspO/MBR-related_sf"/>
</dbReference>
<feature type="transmembrane region" description="Helical" evidence="1">
    <location>
        <begin position="49"/>
        <end position="67"/>
    </location>
</feature>
<keyword evidence="1" id="KW-0472">Membrane</keyword>
<proteinExistence type="predicted"/>
<keyword evidence="1" id="KW-0812">Transmembrane</keyword>
<organism evidence="2 3">
    <name type="scientific">Dyadobacter sandarakinus</name>
    <dbReference type="NCBI Taxonomy" id="2747268"/>
    <lineage>
        <taxon>Bacteria</taxon>
        <taxon>Pseudomonadati</taxon>
        <taxon>Bacteroidota</taxon>
        <taxon>Cytophagia</taxon>
        <taxon>Cytophagales</taxon>
        <taxon>Spirosomataceae</taxon>
        <taxon>Dyadobacter</taxon>
    </lineage>
</organism>
<feature type="transmembrane region" description="Helical" evidence="1">
    <location>
        <begin position="7"/>
        <end position="29"/>
    </location>
</feature>
<feature type="transmembrane region" description="Helical" evidence="1">
    <location>
        <begin position="111"/>
        <end position="129"/>
    </location>
</feature>